<name>A0A1F7SG69_9BACT</name>
<dbReference type="Gene3D" id="3.40.50.150">
    <property type="entry name" value="Vaccinia Virus protein VP39"/>
    <property type="match status" value="1"/>
</dbReference>
<dbReference type="AlphaFoldDB" id="A0A1F7SG69"/>
<sequence>MRRPSLGGDPGAWKGKEVSQYDTMQNIVIPKKDEMLDVIVSMIPFKSDKPLKIMEIGSGLGALTQRLLGKYPKAGFLCLDGSEEMIRNGGERLRNFQERIRFQLINFNNPKWINGIEGKLDLVCSSLTLHYLATRRRKEFFKEVSGILKKNGMLIYSCAVRANSPFVQKIFVKVHRQYLLDKIFEVMGMRLTDKELDEKFKKRRDKMGINPMTPENHLEYMRKAKFSKAEFIWKHRHYAIFMGVK</sequence>
<dbReference type="PANTHER" id="PTHR43861:SF1">
    <property type="entry name" value="TRANS-ACONITATE 2-METHYLTRANSFERASE"/>
    <property type="match status" value="1"/>
</dbReference>
<dbReference type="PANTHER" id="PTHR43861">
    <property type="entry name" value="TRANS-ACONITATE 2-METHYLTRANSFERASE-RELATED"/>
    <property type="match status" value="1"/>
</dbReference>
<evidence type="ECO:0000313" key="3">
    <source>
        <dbReference type="Proteomes" id="UP000178082"/>
    </source>
</evidence>
<dbReference type="STRING" id="1817883.A3G31_00070"/>
<dbReference type="CDD" id="cd02440">
    <property type="entry name" value="AdoMet_MTases"/>
    <property type="match status" value="1"/>
</dbReference>
<reference evidence="2 3" key="1">
    <citation type="journal article" date="2016" name="Nat. Commun.">
        <title>Thousands of microbial genomes shed light on interconnected biogeochemical processes in an aquifer system.</title>
        <authorList>
            <person name="Anantharaman K."/>
            <person name="Brown C.T."/>
            <person name="Hug L.A."/>
            <person name="Sharon I."/>
            <person name="Castelle C.J."/>
            <person name="Probst A.J."/>
            <person name="Thomas B.C."/>
            <person name="Singh A."/>
            <person name="Wilkins M.J."/>
            <person name="Karaoz U."/>
            <person name="Brodie E.L."/>
            <person name="Williams K.H."/>
            <person name="Hubbard S.S."/>
            <person name="Banfield J.F."/>
        </authorList>
    </citation>
    <scope>NUCLEOTIDE SEQUENCE [LARGE SCALE GENOMIC DNA]</scope>
</reference>
<proteinExistence type="predicted"/>
<comment type="caution">
    <text evidence="2">The sequence shown here is derived from an EMBL/GenBank/DDBJ whole genome shotgun (WGS) entry which is preliminary data.</text>
</comment>
<gene>
    <name evidence="2" type="ORF">A3G31_00070</name>
</gene>
<dbReference type="InterPro" id="IPR013217">
    <property type="entry name" value="Methyltransf_12"/>
</dbReference>
<dbReference type="Proteomes" id="UP000178082">
    <property type="component" value="Unassembled WGS sequence"/>
</dbReference>
<evidence type="ECO:0000259" key="1">
    <source>
        <dbReference type="Pfam" id="PF08242"/>
    </source>
</evidence>
<accession>A0A1F7SG69</accession>
<feature type="domain" description="Methyltransferase type 12" evidence="1">
    <location>
        <begin position="54"/>
        <end position="154"/>
    </location>
</feature>
<dbReference type="SUPFAM" id="SSF53335">
    <property type="entry name" value="S-adenosyl-L-methionine-dependent methyltransferases"/>
    <property type="match status" value="1"/>
</dbReference>
<organism evidence="2 3">
    <name type="scientific">Candidatus Schekmanbacteria bacterium RIFCSPLOWO2_12_FULL_38_15</name>
    <dbReference type="NCBI Taxonomy" id="1817883"/>
    <lineage>
        <taxon>Bacteria</taxon>
        <taxon>Candidatus Schekmaniibacteriota</taxon>
    </lineage>
</organism>
<dbReference type="InterPro" id="IPR029063">
    <property type="entry name" value="SAM-dependent_MTases_sf"/>
</dbReference>
<dbReference type="EMBL" id="MGDI01000029">
    <property type="protein sequence ID" value="OGL52782.1"/>
    <property type="molecule type" value="Genomic_DNA"/>
</dbReference>
<protein>
    <recommendedName>
        <fullName evidence="1">Methyltransferase type 12 domain-containing protein</fullName>
    </recommendedName>
</protein>
<dbReference type="Pfam" id="PF08242">
    <property type="entry name" value="Methyltransf_12"/>
    <property type="match status" value="1"/>
</dbReference>
<evidence type="ECO:0000313" key="2">
    <source>
        <dbReference type="EMBL" id="OGL52782.1"/>
    </source>
</evidence>